<dbReference type="SUPFAM" id="SSF117396">
    <property type="entry name" value="TM1631-like"/>
    <property type="match status" value="1"/>
</dbReference>
<dbReference type="Gene3D" id="3.20.20.410">
    <property type="entry name" value="Protein of unknown function UPF0759"/>
    <property type="match status" value="1"/>
</dbReference>
<dbReference type="PANTHER" id="PTHR30348:SF13">
    <property type="entry name" value="UPF0759 PROTEIN YUNF"/>
    <property type="match status" value="1"/>
</dbReference>
<dbReference type="PANTHER" id="PTHR30348">
    <property type="entry name" value="UNCHARACTERIZED PROTEIN YECE"/>
    <property type="match status" value="1"/>
</dbReference>
<dbReference type="Proteomes" id="UP000238701">
    <property type="component" value="Unassembled WGS sequence"/>
</dbReference>
<evidence type="ECO:0000313" key="1">
    <source>
        <dbReference type="EMBL" id="SPF34358.1"/>
    </source>
</evidence>
<dbReference type="InterPro" id="IPR036520">
    <property type="entry name" value="UPF0759_sf"/>
</dbReference>
<dbReference type="OrthoDB" id="9780310at2"/>
<reference evidence="2" key="1">
    <citation type="submission" date="2018-02" db="EMBL/GenBank/DDBJ databases">
        <authorList>
            <person name="Hausmann B."/>
        </authorList>
    </citation>
    <scope>NUCLEOTIDE SEQUENCE [LARGE SCALE GENOMIC DNA]</scope>
    <source>
        <strain evidence="2">Peat soil MAG SbA1</strain>
    </source>
</reference>
<gene>
    <name evidence="1" type="ORF">SBA1_1240029</name>
</gene>
<proteinExistence type="predicted"/>
<dbReference type="AlphaFoldDB" id="A0A2U3K408"/>
<protein>
    <recommendedName>
        <fullName evidence="3">DUF72 domain-containing protein</fullName>
    </recommendedName>
</protein>
<sequence length="330" mass="37537">MESTAPVRPPEIGSHQVRIGTAGWSYKDWDGIFYPPGMQRRKTHPLEYLARFFDTTEINTSFYGPLKPELAKLWCRKVAAVNPEFLFTAKLYRAFTHSPLAVMEPTSAATIRPTDEDEIRTREGLDALANAGKLGALLVQFPVSFKNTSLNREYLDRLLRQFIEYPRVVEVRHSSWNDAATLAAFTQKNVGFCNIDQPLLGRSLAPTEHVTAPIAYVRLHGRNYSEWFVDQTPESDNRNQRYNYLYKEKELEGWKERIENVAEKAQTTYVITNNHFESKAGVNALELKAMVSGKRVAAPPTLIRKYPELRRFADPAEDLGDGGLQMPLLA</sequence>
<evidence type="ECO:0000313" key="2">
    <source>
        <dbReference type="Proteomes" id="UP000238701"/>
    </source>
</evidence>
<dbReference type="EMBL" id="OMOD01000029">
    <property type="protein sequence ID" value="SPF34358.1"/>
    <property type="molecule type" value="Genomic_DNA"/>
</dbReference>
<accession>A0A2U3K408</accession>
<organism evidence="1 2">
    <name type="scientific">Candidatus Sulfotelmatobacter kueseliae</name>
    <dbReference type="NCBI Taxonomy" id="2042962"/>
    <lineage>
        <taxon>Bacteria</taxon>
        <taxon>Pseudomonadati</taxon>
        <taxon>Acidobacteriota</taxon>
        <taxon>Terriglobia</taxon>
        <taxon>Terriglobales</taxon>
        <taxon>Candidatus Korobacteraceae</taxon>
        <taxon>Candidatus Sulfotelmatobacter</taxon>
    </lineage>
</organism>
<dbReference type="InterPro" id="IPR002763">
    <property type="entry name" value="DUF72"/>
</dbReference>
<dbReference type="Pfam" id="PF01904">
    <property type="entry name" value="DUF72"/>
    <property type="match status" value="1"/>
</dbReference>
<evidence type="ECO:0008006" key="3">
    <source>
        <dbReference type="Google" id="ProtNLM"/>
    </source>
</evidence>
<name>A0A2U3K408_9BACT</name>